<dbReference type="EMBL" id="JBFDAA010000001">
    <property type="protein sequence ID" value="KAL1140151.1"/>
    <property type="molecule type" value="Genomic_DNA"/>
</dbReference>
<protein>
    <submittedName>
        <fullName evidence="1">Uncharacterized protein</fullName>
    </submittedName>
</protein>
<proteinExistence type="predicted"/>
<dbReference type="Proteomes" id="UP001558652">
    <property type="component" value="Unassembled WGS sequence"/>
</dbReference>
<comment type="caution">
    <text evidence="1">The sequence shown here is derived from an EMBL/GenBank/DDBJ whole genome shotgun (WGS) entry which is preliminary data.</text>
</comment>
<dbReference type="AlphaFoldDB" id="A0ABD0YWP5"/>
<reference evidence="1 2" key="1">
    <citation type="submission" date="2024-07" db="EMBL/GenBank/DDBJ databases">
        <title>Chromosome-level genome assembly of the water stick insect Ranatra chinensis (Heteroptera: Nepidae).</title>
        <authorList>
            <person name="Liu X."/>
        </authorList>
    </citation>
    <scope>NUCLEOTIDE SEQUENCE [LARGE SCALE GENOMIC DNA]</scope>
    <source>
        <strain evidence="1">Cailab_2021Rc</strain>
        <tissue evidence="1">Muscle</tissue>
    </source>
</reference>
<name>A0ABD0YWP5_9HEMI</name>
<keyword evidence="2" id="KW-1185">Reference proteome</keyword>
<accession>A0ABD0YWP5</accession>
<organism evidence="1 2">
    <name type="scientific">Ranatra chinensis</name>
    <dbReference type="NCBI Taxonomy" id="642074"/>
    <lineage>
        <taxon>Eukaryota</taxon>
        <taxon>Metazoa</taxon>
        <taxon>Ecdysozoa</taxon>
        <taxon>Arthropoda</taxon>
        <taxon>Hexapoda</taxon>
        <taxon>Insecta</taxon>
        <taxon>Pterygota</taxon>
        <taxon>Neoptera</taxon>
        <taxon>Paraneoptera</taxon>
        <taxon>Hemiptera</taxon>
        <taxon>Heteroptera</taxon>
        <taxon>Panheteroptera</taxon>
        <taxon>Nepomorpha</taxon>
        <taxon>Nepidae</taxon>
        <taxon>Ranatrinae</taxon>
        <taxon>Ranatra</taxon>
    </lineage>
</organism>
<evidence type="ECO:0000313" key="2">
    <source>
        <dbReference type="Proteomes" id="UP001558652"/>
    </source>
</evidence>
<gene>
    <name evidence="1" type="ORF">AAG570_000083</name>
</gene>
<sequence length="267" mass="31035">MMSKLRNMFNKNNKREITKRIVFEQTQHHAQFQNYTDTVLTPSYVTYTYERKMQPIRADVHFCQERGPRRQMLLKEVKEIMEKLEDLGPCVKPKCDVTKYPDFLGRKKDRYLPSYLKQPLITHVPLIEVRPTSDYRWLGRVTYPHIVFANVLSPQKTHSKAPWDKPRYASVEIRAGRNLYGCECTLRNGLQDNCPRSDCEGRPPCLQEVPECCPSTALLPQPDQTPIPQLVQRALADHPPQQFYYCCCPDQCRMEACASPLKGPTIC</sequence>
<evidence type="ECO:0000313" key="1">
    <source>
        <dbReference type="EMBL" id="KAL1140151.1"/>
    </source>
</evidence>